<evidence type="ECO:0000313" key="7">
    <source>
        <dbReference type="EMBL" id="KAJ1921548.1"/>
    </source>
</evidence>
<dbReference type="PANTHER" id="PTHR13407">
    <property type="entry name" value="RNF121 PROTEIN"/>
    <property type="match status" value="1"/>
</dbReference>
<dbReference type="InterPro" id="IPR040176">
    <property type="entry name" value="RNF121/RNF175"/>
</dbReference>
<comment type="caution">
    <text evidence="7">The sequence shown here is derived from an EMBL/GenBank/DDBJ whole genome shotgun (WGS) entry which is preliminary data.</text>
</comment>
<comment type="subcellular location">
    <subcellularLocation>
        <location evidence="1">Membrane</location>
        <topology evidence="1">Multi-pass membrane protein</topology>
    </subcellularLocation>
</comment>
<gene>
    <name evidence="7" type="ORF">H4219_000585</name>
</gene>
<dbReference type="GO" id="GO:0061630">
    <property type="term" value="F:ubiquitin protein ligase activity"/>
    <property type="evidence" value="ECO:0007669"/>
    <property type="project" value="TreeGrafter"/>
</dbReference>
<keyword evidence="5" id="KW-0472">Membrane</keyword>
<reference evidence="7" key="1">
    <citation type="submission" date="2022-07" db="EMBL/GenBank/DDBJ databases">
        <title>Phylogenomic reconstructions and comparative analyses of Kickxellomycotina fungi.</title>
        <authorList>
            <person name="Reynolds N.K."/>
            <person name="Stajich J.E."/>
            <person name="Barry K."/>
            <person name="Grigoriev I.V."/>
            <person name="Crous P."/>
            <person name="Smith M.E."/>
        </authorList>
    </citation>
    <scope>NUCLEOTIDE SEQUENCE</scope>
    <source>
        <strain evidence="7">NBRC 100468</strain>
    </source>
</reference>
<keyword evidence="3" id="KW-0479">Metal-binding</keyword>
<protein>
    <recommendedName>
        <fullName evidence="9">RING-type domain-containing protein</fullName>
    </recommendedName>
</protein>
<dbReference type="GO" id="GO:0046872">
    <property type="term" value="F:metal ion binding"/>
    <property type="evidence" value="ECO:0007669"/>
    <property type="project" value="UniProtKB-KW"/>
</dbReference>
<sequence length="154" mass="17342">MLGLVLVGFGVFDIVPKFTDTESYIDFSWYTVMYGLYFGLLSRDLYYSADRLAIKMLPEGVCAVCSGTLKPQTSRQTNMHEEYEDDGDGLLGETKTSKPRRTDASSNTPPNVLNESVHTLNCRHAFHSSCIRGWCVIGKRDICPYWYCSNINSA</sequence>
<dbReference type="GO" id="GO:0005789">
    <property type="term" value="C:endoplasmic reticulum membrane"/>
    <property type="evidence" value="ECO:0007669"/>
    <property type="project" value="TreeGrafter"/>
</dbReference>
<evidence type="ECO:0000256" key="3">
    <source>
        <dbReference type="ARBA" id="ARBA00022723"/>
    </source>
</evidence>
<accession>A0A9W8DWG7</accession>
<organism evidence="7 8">
    <name type="scientific">Mycoemilia scoparia</name>
    <dbReference type="NCBI Taxonomy" id="417184"/>
    <lineage>
        <taxon>Eukaryota</taxon>
        <taxon>Fungi</taxon>
        <taxon>Fungi incertae sedis</taxon>
        <taxon>Zoopagomycota</taxon>
        <taxon>Kickxellomycotina</taxon>
        <taxon>Kickxellomycetes</taxon>
        <taxon>Kickxellales</taxon>
        <taxon>Kickxellaceae</taxon>
        <taxon>Mycoemilia</taxon>
    </lineage>
</organism>
<dbReference type="PANTHER" id="PTHR13407:SF0">
    <property type="entry name" value="FI05221P"/>
    <property type="match status" value="1"/>
</dbReference>
<evidence type="ECO:0000256" key="5">
    <source>
        <dbReference type="ARBA" id="ARBA00023136"/>
    </source>
</evidence>
<dbReference type="Gene3D" id="3.30.40.10">
    <property type="entry name" value="Zinc/RING finger domain, C3HC4 (zinc finger)"/>
    <property type="match status" value="1"/>
</dbReference>
<keyword evidence="8" id="KW-1185">Reference proteome</keyword>
<evidence type="ECO:0000256" key="6">
    <source>
        <dbReference type="SAM" id="MobiDB-lite"/>
    </source>
</evidence>
<evidence type="ECO:0000256" key="1">
    <source>
        <dbReference type="ARBA" id="ARBA00004141"/>
    </source>
</evidence>
<dbReference type="Proteomes" id="UP001150538">
    <property type="component" value="Unassembled WGS sequence"/>
</dbReference>
<dbReference type="GO" id="GO:0000139">
    <property type="term" value="C:Golgi membrane"/>
    <property type="evidence" value="ECO:0007669"/>
    <property type="project" value="TreeGrafter"/>
</dbReference>
<dbReference type="OrthoDB" id="8062037at2759"/>
<evidence type="ECO:0000313" key="8">
    <source>
        <dbReference type="Proteomes" id="UP001150538"/>
    </source>
</evidence>
<dbReference type="SUPFAM" id="SSF57850">
    <property type="entry name" value="RING/U-box"/>
    <property type="match status" value="1"/>
</dbReference>
<dbReference type="InterPro" id="IPR013083">
    <property type="entry name" value="Znf_RING/FYVE/PHD"/>
</dbReference>
<evidence type="ECO:0000256" key="4">
    <source>
        <dbReference type="ARBA" id="ARBA00022989"/>
    </source>
</evidence>
<evidence type="ECO:0008006" key="9">
    <source>
        <dbReference type="Google" id="ProtNLM"/>
    </source>
</evidence>
<keyword evidence="4" id="KW-1133">Transmembrane helix</keyword>
<keyword evidence="2" id="KW-0812">Transmembrane</keyword>
<proteinExistence type="predicted"/>
<dbReference type="AlphaFoldDB" id="A0A9W8DWG7"/>
<name>A0A9W8DWG7_9FUNG</name>
<evidence type="ECO:0000256" key="2">
    <source>
        <dbReference type="ARBA" id="ARBA00022692"/>
    </source>
</evidence>
<feature type="region of interest" description="Disordered" evidence="6">
    <location>
        <begin position="73"/>
        <end position="112"/>
    </location>
</feature>
<dbReference type="EMBL" id="JANBPU010000004">
    <property type="protein sequence ID" value="KAJ1921548.1"/>
    <property type="molecule type" value="Genomic_DNA"/>
</dbReference>
<dbReference type="GO" id="GO:0036503">
    <property type="term" value="P:ERAD pathway"/>
    <property type="evidence" value="ECO:0007669"/>
    <property type="project" value="TreeGrafter"/>
</dbReference>